<dbReference type="EMBL" id="BARW01034774">
    <property type="protein sequence ID" value="GAJ09966.1"/>
    <property type="molecule type" value="Genomic_DNA"/>
</dbReference>
<dbReference type="SUPFAM" id="SSF53448">
    <property type="entry name" value="Nucleotide-diphospho-sugar transferases"/>
    <property type="match status" value="1"/>
</dbReference>
<dbReference type="PANTHER" id="PTHR43179:SF7">
    <property type="entry name" value="RHAMNOSYLTRANSFERASE WBBL"/>
    <property type="match status" value="1"/>
</dbReference>
<dbReference type="Gene3D" id="3.90.550.10">
    <property type="entry name" value="Spore Coat Polysaccharide Biosynthesis Protein SpsA, Chain A"/>
    <property type="match status" value="1"/>
</dbReference>
<organism evidence="1">
    <name type="scientific">marine sediment metagenome</name>
    <dbReference type="NCBI Taxonomy" id="412755"/>
    <lineage>
        <taxon>unclassified sequences</taxon>
        <taxon>metagenomes</taxon>
        <taxon>ecological metagenomes</taxon>
    </lineage>
</organism>
<gene>
    <name evidence="1" type="ORF">S12H4_54404</name>
</gene>
<proteinExistence type="predicted"/>
<reference evidence="1" key="1">
    <citation type="journal article" date="2014" name="Front. Microbiol.">
        <title>High frequency of phylogenetically diverse reductive dehalogenase-homologous genes in deep subseafloor sedimentary metagenomes.</title>
        <authorList>
            <person name="Kawai M."/>
            <person name="Futagami T."/>
            <person name="Toyoda A."/>
            <person name="Takaki Y."/>
            <person name="Nishi S."/>
            <person name="Hori S."/>
            <person name="Arai W."/>
            <person name="Tsubouchi T."/>
            <person name="Morono Y."/>
            <person name="Uchiyama I."/>
            <person name="Ito T."/>
            <person name="Fujiyama A."/>
            <person name="Inagaki F."/>
            <person name="Takami H."/>
        </authorList>
    </citation>
    <scope>NUCLEOTIDE SEQUENCE</scope>
    <source>
        <strain evidence="1">Expedition CK06-06</strain>
    </source>
</reference>
<protein>
    <submittedName>
        <fullName evidence="1">Uncharacterized protein</fullName>
    </submittedName>
</protein>
<comment type="caution">
    <text evidence="1">The sequence shown here is derived from an EMBL/GenBank/DDBJ whole genome shotgun (WGS) entry which is preliminary data.</text>
</comment>
<evidence type="ECO:0000313" key="1">
    <source>
        <dbReference type="EMBL" id="GAJ09966.1"/>
    </source>
</evidence>
<feature type="non-terminal residue" evidence="1">
    <location>
        <position position="1"/>
    </location>
</feature>
<sequence>IIDNRSDDLRVKEYLAAENSENHLKVIQYDKPFNHSEINNIAVKSIDSEFVVFMNNDIEIISDRWLEQLVATIQIDESVAVAGGLLLYPNGKVQHAGIVLGLYGVAEHSHKYSVSNSIGYCGRLKSLQEMSGITFALAIVRRSNFELVGGFNSQRYPTSFNDVDLCIRLRKKGFRCLYNPMVKAIHYETLTRPINEKELIYGGRIKNDYSEILRNDPFYNPNLALDNE</sequence>
<dbReference type="PANTHER" id="PTHR43179">
    <property type="entry name" value="RHAMNOSYLTRANSFERASE WBBL"/>
    <property type="match status" value="1"/>
</dbReference>
<name>X1VA18_9ZZZZ</name>
<dbReference type="InterPro" id="IPR029044">
    <property type="entry name" value="Nucleotide-diphossugar_trans"/>
</dbReference>
<dbReference type="Pfam" id="PF13641">
    <property type="entry name" value="Glyco_tranf_2_3"/>
    <property type="match status" value="1"/>
</dbReference>
<accession>X1VA18</accession>
<feature type="non-terminal residue" evidence="1">
    <location>
        <position position="228"/>
    </location>
</feature>
<dbReference type="AlphaFoldDB" id="X1VA18"/>